<dbReference type="PROSITE" id="PS51192">
    <property type="entry name" value="HELICASE_ATP_BIND_1"/>
    <property type="match status" value="1"/>
</dbReference>
<dbReference type="GO" id="GO:0008094">
    <property type="term" value="F:ATP-dependent activity, acting on DNA"/>
    <property type="evidence" value="ECO:0007669"/>
    <property type="project" value="TreeGrafter"/>
</dbReference>
<evidence type="ECO:0000313" key="6">
    <source>
        <dbReference type="EMBL" id="ETS82283.1"/>
    </source>
</evidence>
<dbReference type="InterPro" id="IPR001650">
    <property type="entry name" value="Helicase_C-like"/>
</dbReference>
<dbReference type="SUPFAM" id="SSF52540">
    <property type="entry name" value="P-loop containing nucleoside triphosphate hydrolases"/>
    <property type="match status" value="2"/>
</dbReference>
<dbReference type="OMA" id="QMYTVGF"/>
<dbReference type="STRING" id="1229662.W3X847"/>
<evidence type="ECO:0000256" key="3">
    <source>
        <dbReference type="ARBA" id="ARBA00022840"/>
    </source>
</evidence>
<dbReference type="Proteomes" id="UP000030651">
    <property type="component" value="Unassembled WGS sequence"/>
</dbReference>
<dbReference type="HOGENOM" id="CLU_253248_0_0_1"/>
<evidence type="ECO:0000256" key="1">
    <source>
        <dbReference type="ARBA" id="ARBA00022741"/>
    </source>
</evidence>
<dbReference type="Gene3D" id="3.40.50.300">
    <property type="entry name" value="P-loop containing nucleotide triphosphate hydrolases"/>
    <property type="match status" value="1"/>
</dbReference>
<dbReference type="GO" id="GO:0016787">
    <property type="term" value="F:hydrolase activity"/>
    <property type="evidence" value="ECO:0007669"/>
    <property type="project" value="UniProtKB-KW"/>
</dbReference>
<dbReference type="InParanoid" id="W3X847"/>
<proteinExistence type="predicted"/>
<feature type="region of interest" description="Disordered" evidence="4">
    <location>
        <begin position="1160"/>
        <end position="1217"/>
    </location>
</feature>
<keyword evidence="3" id="KW-0067">ATP-binding</keyword>
<dbReference type="Pfam" id="PF00176">
    <property type="entry name" value="SNF2-rel_dom"/>
    <property type="match status" value="1"/>
</dbReference>
<dbReference type="Pfam" id="PF00271">
    <property type="entry name" value="Helicase_C"/>
    <property type="match status" value="1"/>
</dbReference>
<sequence length="1418" mass="158956">MTSNAGQVNTAPTYRKQHGFGPEWRVALDEFFKSQPGSVVQENYWEPRSMSSSISHEQLRRFFNGHDMPFGKDKLLYREKFALWAIDEALKEYPSGIVDPAGDIFQGKFVSHHGDKGNRPASEWYENTNCTNGQGGFEYKNSNSTTKERGDTEPLQSLYGAAQALHYASPNCLGPPVGPAATYLQMEKVGTHGQSSLSLYNSPLFPEVKYENDASANRFKGMATSGPASDRWAELFAVGTPQAELRRPKQTKGFLDSQVTGIVWILSRLLGELPQLKRLENAREREIRRKLRGPKYGGAILADSMGLGKTLTAIATIELMASHSLNVDHDEKTGMRVYRPILILVPNLAVAGQWTEEILLNTSSKSIQRILVAGGDACLFSQDPRVSHLPIDSFKVWPHRYKDVWDTDSPTAARTIIISPIDTWAKRTLYTKEESSREDGEDCDKEGDKGSKKDKPKKSWHSILTAEGRGFSMVCVDEAHKVKSTSTNVHKSVSLLERQFTLLITATPCTNSLGDLRGLVELLWSSALKQVNKSDVTREAHQDIETLPQLKEAIQGRPLYDDMQLLAGCPDLLSPLLRPYASGLDPDIVSTRTFLRFFESLAMLKRGPGSFLFEDFEQTRRIPLEGLYPGVKSRTVNIEFDPSTATAYESKHLELLIWCLHSLNYWSSEAEDDIDKPSEDSEDCPRTGQVHRKWQIACSSMDVFKLETLFDANGYGPRTKPVLLMRNAGVTFIKLADFLLDADEPAPKTALDYLKLAIRGSPTLRYILYDLKEHVLSKRIGKKIKKVLITEDVPMLAYYYELVLQLIGINCRVLHSELSPSQRKELIADFNNGAMDSVQVLIQMYKVGFAGTNLQKNCSRVIVAAQAQSLAVQWQAAHRVIRVGQTQVVDVVRVKVLNSYYAFRESQQVAKILPELSVRAQGTMSHILVQLLNNFQYEIDELWNIEEGQKILAKAETDQSAFGKRPTKKRKLGFHQSKSMFRGTHQSDDHEDDSDGDSVSSNDGQGLASAGHLARASSWNRTTREFQDLDWMQTATSSHAQDSTSPRTRSTYYYEFKKFPAPSREFFNHKGHLNQRLLRFRKAGYGGLAPSTWTIADLEEPAILERALEIVLRVISGSSHVELVPFPQIDFSRVPDEVLVRVMKVIAAIKEGKSNLVSIMNGEVHSSEDSKDSGEDDSADEEEDEDDDDSEEECKEDSDDAEEKEEDSDKVKDFEEDKKLLQETTISFKDEQSPTLAKIQKDETMNDELKDGVSLKEDVLVKKEDCSAESLGNYHGSANFPQEPKHEDDGKALIKQEPDIAIKTEVKTEPDTGSVPKRDSATLNYTQQGMGTRLSPYVTSPGTLSSPIDLTIDFTIDLTVESAREAPRPSSFSVQAANQREIIKIEDDDSFEVITIDSDSNIGHDDDDDIIFVSERWN</sequence>
<dbReference type="GO" id="GO:0006281">
    <property type="term" value="P:DNA repair"/>
    <property type="evidence" value="ECO:0007669"/>
    <property type="project" value="TreeGrafter"/>
</dbReference>
<dbReference type="InterPro" id="IPR014001">
    <property type="entry name" value="Helicase_ATP-bd"/>
</dbReference>
<dbReference type="Gene3D" id="3.40.50.10810">
    <property type="entry name" value="Tandem AAA-ATPase domain"/>
    <property type="match status" value="2"/>
</dbReference>
<dbReference type="GeneID" id="19272298"/>
<organism evidence="6 7">
    <name type="scientific">Pestalotiopsis fici (strain W106-1 / CGMCC3.15140)</name>
    <dbReference type="NCBI Taxonomy" id="1229662"/>
    <lineage>
        <taxon>Eukaryota</taxon>
        <taxon>Fungi</taxon>
        <taxon>Dikarya</taxon>
        <taxon>Ascomycota</taxon>
        <taxon>Pezizomycotina</taxon>
        <taxon>Sordariomycetes</taxon>
        <taxon>Xylariomycetidae</taxon>
        <taxon>Amphisphaeriales</taxon>
        <taxon>Sporocadaceae</taxon>
        <taxon>Pestalotiopsis</taxon>
    </lineage>
</organism>
<dbReference type="GO" id="GO:0005634">
    <property type="term" value="C:nucleus"/>
    <property type="evidence" value="ECO:0007669"/>
    <property type="project" value="TreeGrafter"/>
</dbReference>
<dbReference type="SMART" id="SM00487">
    <property type="entry name" value="DEXDc"/>
    <property type="match status" value="1"/>
</dbReference>
<evidence type="ECO:0000256" key="2">
    <source>
        <dbReference type="ARBA" id="ARBA00022801"/>
    </source>
</evidence>
<dbReference type="InterPro" id="IPR027417">
    <property type="entry name" value="P-loop_NTPase"/>
</dbReference>
<feature type="region of interest" description="Disordered" evidence="4">
    <location>
        <begin position="1305"/>
        <end position="1325"/>
    </location>
</feature>
<feature type="region of interest" description="Disordered" evidence="4">
    <location>
        <begin position="956"/>
        <end position="1018"/>
    </location>
</feature>
<feature type="domain" description="Helicase ATP-binding" evidence="5">
    <location>
        <begin position="290"/>
        <end position="526"/>
    </location>
</feature>
<feature type="compositionally biased region" description="Basic and acidic residues" evidence="4">
    <location>
        <begin position="1207"/>
        <end position="1217"/>
    </location>
</feature>
<dbReference type="InterPro" id="IPR000330">
    <property type="entry name" value="SNF2_N"/>
</dbReference>
<evidence type="ECO:0000256" key="4">
    <source>
        <dbReference type="SAM" id="MobiDB-lite"/>
    </source>
</evidence>
<feature type="compositionally biased region" description="Basic and acidic residues" evidence="4">
    <location>
        <begin position="1305"/>
        <end position="1320"/>
    </location>
</feature>
<keyword evidence="7" id="KW-1185">Reference proteome</keyword>
<gene>
    <name evidence="6" type="ORF">PFICI_07285</name>
</gene>
<accession>W3X847</accession>
<reference evidence="7" key="1">
    <citation type="journal article" date="2015" name="BMC Genomics">
        <title>Genomic and transcriptomic analysis of the endophytic fungus Pestalotiopsis fici reveals its lifestyle and high potential for synthesis of natural products.</title>
        <authorList>
            <person name="Wang X."/>
            <person name="Zhang X."/>
            <person name="Liu L."/>
            <person name="Xiang M."/>
            <person name="Wang W."/>
            <person name="Sun X."/>
            <person name="Che Y."/>
            <person name="Guo L."/>
            <person name="Liu G."/>
            <person name="Guo L."/>
            <person name="Wang C."/>
            <person name="Yin W.B."/>
            <person name="Stadler M."/>
            <person name="Zhang X."/>
            <person name="Liu X."/>
        </authorList>
    </citation>
    <scope>NUCLEOTIDE SEQUENCE [LARGE SCALE GENOMIC DNA]</scope>
    <source>
        <strain evidence="7">W106-1 / CGMCC3.15140</strain>
    </source>
</reference>
<dbReference type="PANTHER" id="PTHR45626">
    <property type="entry name" value="TRANSCRIPTION TERMINATION FACTOR 2-RELATED"/>
    <property type="match status" value="1"/>
</dbReference>
<keyword evidence="1" id="KW-0547">Nucleotide-binding</keyword>
<protein>
    <recommendedName>
        <fullName evidence="5">Helicase ATP-binding domain-containing protein</fullName>
    </recommendedName>
</protein>
<dbReference type="InterPro" id="IPR038718">
    <property type="entry name" value="SNF2-like_sf"/>
</dbReference>
<feature type="region of interest" description="Disordered" evidence="4">
    <location>
        <begin position="435"/>
        <end position="459"/>
    </location>
</feature>
<dbReference type="GO" id="GO:0005524">
    <property type="term" value="F:ATP binding"/>
    <property type="evidence" value="ECO:0007669"/>
    <property type="project" value="UniProtKB-KW"/>
</dbReference>
<dbReference type="InterPro" id="IPR050628">
    <property type="entry name" value="SNF2_RAD54_helicase_TF"/>
</dbReference>
<dbReference type="RefSeq" id="XP_007834057.1">
    <property type="nucleotide sequence ID" value="XM_007835866.1"/>
</dbReference>
<evidence type="ECO:0000313" key="7">
    <source>
        <dbReference type="Proteomes" id="UP000030651"/>
    </source>
</evidence>
<feature type="compositionally biased region" description="Acidic residues" evidence="4">
    <location>
        <begin position="1174"/>
        <end position="1206"/>
    </location>
</feature>
<dbReference type="EMBL" id="KI912112">
    <property type="protein sequence ID" value="ETS82283.1"/>
    <property type="molecule type" value="Genomic_DNA"/>
</dbReference>
<evidence type="ECO:0000259" key="5">
    <source>
        <dbReference type="PROSITE" id="PS51192"/>
    </source>
</evidence>
<name>W3X847_PESFW</name>
<keyword evidence="2" id="KW-0378">Hydrolase</keyword>
<dbReference type="KEGG" id="pfy:PFICI_07285"/>
<dbReference type="OrthoDB" id="5244662at2759"/>